<feature type="chain" id="PRO_5011647463" evidence="1">
    <location>
        <begin position="25"/>
        <end position="213"/>
    </location>
</feature>
<accession>A0A1I4G6Z1</accession>
<dbReference type="AlphaFoldDB" id="A0A1I4G6Z1"/>
<dbReference type="Gene3D" id="1.10.101.10">
    <property type="entry name" value="PGBD-like superfamily/PGBD"/>
    <property type="match status" value="1"/>
</dbReference>
<evidence type="ECO:0000313" key="4">
    <source>
        <dbReference type="Proteomes" id="UP000199533"/>
    </source>
</evidence>
<sequence length="213" mass="22800">MKSRKIRILSTGVILLCTAGLLSGCGDEAEDAVTESKEVITDEPIQSVETIIESEPVTSLDDMERIETLDETGVEEEAGSMEGILDELSDSANNAIDAAQEVTTETTDIMKDYVDENVTDAQSAIGDMQEDVSTAIVEPVVDAFEDADEVVTASPDLTRRVQQALVNSGYNPGPVDGISGPKTLQAIKNFQQENNLAAGELTKETLRALGVEY</sequence>
<feature type="signal peptide" evidence="1">
    <location>
        <begin position="1"/>
        <end position="24"/>
    </location>
</feature>
<dbReference type="EMBL" id="FOSP01000048">
    <property type="protein sequence ID" value="SFL25260.1"/>
    <property type="molecule type" value="Genomic_DNA"/>
</dbReference>
<evidence type="ECO:0000313" key="3">
    <source>
        <dbReference type="EMBL" id="SFL25260.1"/>
    </source>
</evidence>
<name>A0A1I4G6Z1_9PROT</name>
<dbReference type="RefSeq" id="WP_170841734.1">
    <property type="nucleotide sequence ID" value="NZ_FOSP01000048.1"/>
</dbReference>
<evidence type="ECO:0000259" key="2">
    <source>
        <dbReference type="Pfam" id="PF01471"/>
    </source>
</evidence>
<feature type="domain" description="Peptidoglycan binding-like" evidence="2">
    <location>
        <begin position="158"/>
        <end position="209"/>
    </location>
</feature>
<dbReference type="InterPro" id="IPR036365">
    <property type="entry name" value="PGBD-like_sf"/>
</dbReference>
<dbReference type="Proteomes" id="UP000199533">
    <property type="component" value="Unassembled WGS sequence"/>
</dbReference>
<reference evidence="4" key="1">
    <citation type="submission" date="2016-10" db="EMBL/GenBank/DDBJ databases">
        <authorList>
            <person name="Varghese N."/>
            <person name="Submissions S."/>
        </authorList>
    </citation>
    <scope>NUCLEOTIDE SEQUENCE [LARGE SCALE GENOMIC DNA]</scope>
    <source>
        <strain evidence="4">Nm69</strain>
    </source>
</reference>
<keyword evidence="4" id="KW-1185">Reference proteome</keyword>
<dbReference type="SUPFAM" id="SSF47090">
    <property type="entry name" value="PGBD-like"/>
    <property type="match status" value="1"/>
</dbReference>
<evidence type="ECO:0000256" key="1">
    <source>
        <dbReference type="SAM" id="SignalP"/>
    </source>
</evidence>
<proteinExistence type="predicted"/>
<keyword evidence="1" id="KW-0732">Signal</keyword>
<organism evidence="3 4">
    <name type="scientific">Nitrosomonas aestuarii</name>
    <dbReference type="NCBI Taxonomy" id="52441"/>
    <lineage>
        <taxon>Bacteria</taxon>
        <taxon>Pseudomonadati</taxon>
        <taxon>Pseudomonadota</taxon>
        <taxon>Betaproteobacteria</taxon>
        <taxon>Nitrosomonadales</taxon>
        <taxon>Nitrosomonadaceae</taxon>
        <taxon>Nitrosomonas</taxon>
    </lineage>
</organism>
<gene>
    <name evidence="3" type="ORF">SAMN05216302_10486</name>
</gene>
<dbReference type="PROSITE" id="PS51257">
    <property type="entry name" value="PROKAR_LIPOPROTEIN"/>
    <property type="match status" value="1"/>
</dbReference>
<protein>
    <submittedName>
        <fullName evidence="3">Putative peptidoglycan binding domain-containing protein</fullName>
    </submittedName>
</protein>
<dbReference type="InterPro" id="IPR036366">
    <property type="entry name" value="PGBDSf"/>
</dbReference>
<dbReference type="Pfam" id="PF01471">
    <property type="entry name" value="PG_binding_1"/>
    <property type="match status" value="1"/>
</dbReference>
<dbReference type="InterPro" id="IPR002477">
    <property type="entry name" value="Peptidoglycan-bd-like"/>
</dbReference>
<dbReference type="STRING" id="52441.SAMN05216302_10486"/>